<feature type="compositionally biased region" description="Polar residues" evidence="2">
    <location>
        <begin position="398"/>
        <end position="411"/>
    </location>
</feature>
<organism evidence="3 4">
    <name type="scientific">Vermiconidia calcicola</name>
    <dbReference type="NCBI Taxonomy" id="1690605"/>
    <lineage>
        <taxon>Eukaryota</taxon>
        <taxon>Fungi</taxon>
        <taxon>Dikarya</taxon>
        <taxon>Ascomycota</taxon>
        <taxon>Pezizomycotina</taxon>
        <taxon>Dothideomycetes</taxon>
        <taxon>Dothideomycetidae</taxon>
        <taxon>Mycosphaerellales</taxon>
        <taxon>Extremaceae</taxon>
        <taxon>Vermiconidia</taxon>
    </lineage>
</organism>
<feature type="non-terminal residue" evidence="3">
    <location>
        <position position="704"/>
    </location>
</feature>
<dbReference type="Proteomes" id="UP001345827">
    <property type="component" value="Unassembled WGS sequence"/>
</dbReference>
<feature type="coiled-coil region" evidence="1">
    <location>
        <begin position="14"/>
        <end position="55"/>
    </location>
</feature>
<evidence type="ECO:0000256" key="1">
    <source>
        <dbReference type="SAM" id="Coils"/>
    </source>
</evidence>
<name>A0AAV9PUP0_9PEZI</name>
<feature type="region of interest" description="Disordered" evidence="2">
    <location>
        <begin position="386"/>
        <end position="454"/>
    </location>
</feature>
<dbReference type="AlphaFoldDB" id="A0AAV9PUP0"/>
<feature type="region of interest" description="Disordered" evidence="2">
    <location>
        <begin position="663"/>
        <end position="704"/>
    </location>
</feature>
<protein>
    <submittedName>
        <fullName evidence="3">Uncharacterized protein</fullName>
    </submittedName>
</protein>
<keyword evidence="4" id="KW-1185">Reference proteome</keyword>
<comment type="caution">
    <text evidence="3">The sequence shown here is derived from an EMBL/GenBank/DDBJ whole genome shotgun (WGS) entry which is preliminary data.</text>
</comment>
<evidence type="ECO:0000313" key="3">
    <source>
        <dbReference type="EMBL" id="KAK5527525.1"/>
    </source>
</evidence>
<evidence type="ECO:0000313" key="4">
    <source>
        <dbReference type="Proteomes" id="UP001345827"/>
    </source>
</evidence>
<keyword evidence="1" id="KW-0175">Coiled coil</keyword>
<reference evidence="3 4" key="1">
    <citation type="submission" date="2023-06" db="EMBL/GenBank/DDBJ databases">
        <title>Black Yeasts Isolated from many extreme environments.</title>
        <authorList>
            <person name="Coleine C."/>
            <person name="Stajich J.E."/>
            <person name="Selbmann L."/>
        </authorList>
    </citation>
    <scope>NUCLEOTIDE SEQUENCE [LARGE SCALE GENOMIC DNA]</scope>
    <source>
        <strain evidence="3 4">CCFEE 5887</strain>
    </source>
</reference>
<dbReference type="EMBL" id="JAXLQG010000047">
    <property type="protein sequence ID" value="KAK5527525.1"/>
    <property type="molecule type" value="Genomic_DNA"/>
</dbReference>
<accession>A0AAV9PUP0</accession>
<feature type="compositionally biased region" description="Basic and acidic residues" evidence="2">
    <location>
        <begin position="415"/>
        <end position="427"/>
    </location>
</feature>
<sequence>MDQKGMTRALHERTKVLEAALKEKVQQIEECRRELRQKDRENASLQRSVDKMLKKLPERDKGEFKHTNQGNIILRLRDHEKLPWKLVESRFATETGLHRAWISLAHEYYSIRNQSQHASMPEDAQGSPMLWALPPQLFWAMTGQRKEEGASWSEITKFMHEVGEKGSGSGIRSRFMASQTYFGMSVGKLRGDEPWLLEILSTPWLLWLKDREEIWADQFPWLAVAWDATSRAADDVSERWRAWRIYNNDWLWQWSIWGKTEMSQHLADDWLTKLIQYEADPMFKQPAGDQVRRDWLLVFHALGVPWSHRSHFFADRAGLRRDSNQLKKTMMGTPSKMTTTLEQHDLEQLLQLGGKKTGKKKPIYEELGLKYGLTHRQLHSIYIKEKKKRVRRHENDPPSVQVNASPTMENSPEQDEAKTVLHEDSIRDSASPQEQNIIDPVIIESPDPPTSMPATTENIEQEDIDYTQSNADFPHEPVPEMDGKLKDLSTVPATTANIKQEDLDHTQSGAYSPHEPVPELNGDLKDLCTVAAITANIKQDALDYTQSNAGSPHEPASGFDDDLKDLSSVPVTTFNIKQESLDHTQSGAYSPYELVPKLGRGLAVSIDMLEGVQDFPGQMSSMPSQKHEDIKASLDDTIECSVGVSQPLTGHDGGVTCEDGIQKREGSAFLRPGQPVSTYPETFSSLGLDQSKEAPSSFDSARNR</sequence>
<proteinExistence type="predicted"/>
<feature type="compositionally biased region" description="Polar residues" evidence="2">
    <location>
        <begin position="675"/>
        <end position="704"/>
    </location>
</feature>
<evidence type="ECO:0000256" key="2">
    <source>
        <dbReference type="SAM" id="MobiDB-lite"/>
    </source>
</evidence>
<gene>
    <name evidence="3" type="ORF">LTR25_011106</name>
</gene>